<name>A0A1G9RCN8_ALLAB</name>
<dbReference type="EMBL" id="LT629701">
    <property type="protein sequence ID" value="SDM20627.1"/>
    <property type="molecule type" value="Genomic_DNA"/>
</dbReference>
<organism evidence="2 3">
    <name type="scientific">Allokutzneria albata</name>
    <name type="common">Kibdelosporangium albatum</name>
    <dbReference type="NCBI Taxonomy" id="211114"/>
    <lineage>
        <taxon>Bacteria</taxon>
        <taxon>Bacillati</taxon>
        <taxon>Actinomycetota</taxon>
        <taxon>Actinomycetes</taxon>
        <taxon>Pseudonocardiales</taxon>
        <taxon>Pseudonocardiaceae</taxon>
        <taxon>Allokutzneria</taxon>
    </lineage>
</organism>
<feature type="domain" description="DinB-like" evidence="1">
    <location>
        <begin position="52"/>
        <end position="199"/>
    </location>
</feature>
<evidence type="ECO:0000313" key="3">
    <source>
        <dbReference type="Proteomes" id="UP000183376"/>
    </source>
</evidence>
<keyword evidence="3" id="KW-1185">Reference proteome</keyword>
<dbReference type="Proteomes" id="UP000183376">
    <property type="component" value="Chromosome I"/>
</dbReference>
<dbReference type="Pfam" id="PF12867">
    <property type="entry name" value="DinB_2"/>
    <property type="match status" value="1"/>
</dbReference>
<accession>A0A1G9RCN8</accession>
<dbReference type="Gene3D" id="1.20.120.450">
    <property type="entry name" value="dinb family like domain"/>
    <property type="match status" value="1"/>
</dbReference>
<protein>
    <submittedName>
        <fullName evidence="2">DinB superfamily protein</fullName>
    </submittedName>
</protein>
<dbReference type="STRING" id="211114.SAMN04489726_0355"/>
<proteinExistence type="predicted"/>
<evidence type="ECO:0000313" key="2">
    <source>
        <dbReference type="EMBL" id="SDM20627.1"/>
    </source>
</evidence>
<evidence type="ECO:0000259" key="1">
    <source>
        <dbReference type="Pfam" id="PF12867"/>
    </source>
</evidence>
<dbReference type="AlphaFoldDB" id="A0A1G9RCN8"/>
<dbReference type="InterPro" id="IPR034660">
    <property type="entry name" value="DinB/YfiT-like"/>
</dbReference>
<sequence>MRTLTSRRLAGVSPERRCGALTRSSVAGIDHTLQVMGKTWHNQLGEQLDWYWEHVFRPRLEGLTDEEYFWEPVPGCWSVRPGPDGRMTCDWAFPAPEPPPFTTIAWRLAHIGGVVLGMRASNHFGDGSFAIDAITWPGSASAAIDYVEQGYRAWSAGVGALDEEALAREVGEKEGPYGHLPFAALVLHVNREVVHHGAEVATLRDLHRASGGGRTWGGDR</sequence>
<gene>
    <name evidence="2" type="ORF">SAMN04489726_0355</name>
</gene>
<dbReference type="eggNOG" id="COG0174">
    <property type="taxonomic scope" value="Bacteria"/>
</dbReference>
<reference evidence="2 3" key="1">
    <citation type="submission" date="2016-10" db="EMBL/GenBank/DDBJ databases">
        <authorList>
            <person name="de Groot N.N."/>
        </authorList>
    </citation>
    <scope>NUCLEOTIDE SEQUENCE [LARGE SCALE GENOMIC DNA]</scope>
    <source>
        <strain evidence="2 3">DSM 44149</strain>
    </source>
</reference>
<dbReference type="InterPro" id="IPR024775">
    <property type="entry name" value="DinB-like"/>
</dbReference>
<dbReference type="SUPFAM" id="SSF109854">
    <property type="entry name" value="DinB/YfiT-like putative metalloenzymes"/>
    <property type="match status" value="1"/>
</dbReference>